<accession>A0A011AIZ8</accession>
<evidence type="ECO:0000313" key="2">
    <source>
        <dbReference type="Proteomes" id="UP000021053"/>
    </source>
</evidence>
<dbReference type="RefSeq" id="WP_157017707.1">
    <property type="nucleotide sequence ID" value="NZ_KK073874.1"/>
</dbReference>
<gene>
    <name evidence="1" type="ORF">CryarDRAFT_3125</name>
</gene>
<protein>
    <submittedName>
        <fullName evidence="1">Uncharacterized protein</fullName>
    </submittedName>
</protein>
<evidence type="ECO:0000313" key="1">
    <source>
        <dbReference type="EMBL" id="EXG81996.1"/>
    </source>
</evidence>
<reference evidence="1 2" key="1">
    <citation type="submission" date="2013-07" db="EMBL/GenBank/DDBJ databases">
        <authorList>
            <consortium name="DOE Joint Genome Institute"/>
            <person name="Eisen J."/>
            <person name="Huntemann M."/>
            <person name="Han J."/>
            <person name="Chen A."/>
            <person name="Kyrpides N."/>
            <person name="Mavromatis K."/>
            <person name="Markowitz V."/>
            <person name="Palaniappan K."/>
            <person name="Ivanova N."/>
            <person name="Schaumberg A."/>
            <person name="Pati A."/>
            <person name="Liolios K."/>
            <person name="Nordberg H.P."/>
            <person name="Cantor M.N."/>
            <person name="Hua S.X."/>
            <person name="Woyke T."/>
        </authorList>
    </citation>
    <scope>NUCLEOTIDE SEQUENCE [LARGE SCALE GENOMIC DNA]</scope>
    <source>
        <strain evidence="1 2">DSM 44712</strain>
    </source>
</reference>
<dbReference type="AlphaFoldDB" id="A0A011AIZ8"/>
<organism evidence="1 2">
    <name type="scientific">Cryptosporangium arvum DSM 44712</name>
    <dbReference type="NCBI Taxonomy" id="927661"/>
    <lineage>
        <taxon>Bacteria</taxon>
        <taxon>Bacillati</taxon>
        <taxon>Actinomycetota</taxon>
        <taxon>Actinomycetes</taxon>
        <taxon>Cryptosporangiales</taxon>
        <taxon>Cryptosporangiaceae</taxon>
        <taxon>Cryptosporangium</taxon>
    </lineage>
</organism>
<keyword evidence="2" id="KW-1185">Reference proteome</keyword>
<dbReference type="OrthoDB" id="3682367at2"/>
<sequence>MSAELADELARKREAESKAEQARQLVARYRDPLLLSSSDLQSRIFNVLRPNGFRGGRHPEYFRMNTLYVIAEFFGWLEVIRRDLQFLDLGAAEDTRLLLERIEGVRHAFASTSAWRDDYYIYRGEQRAIGELMAVATNSAEQASGAVCLGYASFVQKLDDPGFGRWFDRLGAAVDALPGKRPERLVHAQNALIDLIEFLDPDGHRLTGQRERLS</sequence>
<dbReference type="EMBL" id="JFBT01000001">
    <property type="protein sequence ID" value="EXG81996.1"/>
    <property type="molecule type" value="Genomic_DNA"/>
</dbReference>
<name>A0A011AIZ8_9ACTN</name>
<comment type="caution">
    <text evidence="1">The sequence shown here is derived from an EMBL/GenBank/DDBJ whole genome shotgun (WGS) entry which is preliminary data.</text>
</comment>
<dbReference type="HOGENOM" id="CLU_090714_0_0_11"/>
<proteinExistence type="predicted"/>
<dbReference type="Proteomes" id="UP000021053">
    <property type="component" value="Unassembled WGS sequence"/>
</dbReference>